<protein>
    <submittedName>
        <fullName evidence="1">Uncharacterized protein</fullName>
    </submittedName>
</protein>
<accession>A0A1H6FCN1</accession>
<organism evidence="1 2">
    <name type="scientific">Candidatus Venteria ishoeyi</name>
    <dbReference type="NCBI Taxonomy" id="1899563"/>
    <lineage>
        <taxon>Bacteria</taxon>
        <taxon>Pseudomonadati</taxon>
        <taxon>Pseudomonadota</taxon>
        <taxon>Gammaproteobacteria</taxon>
        <taxon>Thiotrichales</taxon>
        <taxon>Thiotrichaceae</taxon>
        <taxon>Venteria</taxon>
    </lineage>
</organism>
<sequence>MQTLEIQVPDELAQRLETLVAEQGTDYESLNSDLKGRDALLGDLLLLGLDELIAGEDEFPDDE</sequence>
<dbReference type="Proteomes" id="UP000236724">
    <property type="component" value="Unassembled WGS sequence"/>
</dbReference>
<dbReference type="EMBL" id="FMSV02000514">
    <property type="protein sequence ID" value="SEH07079.1"/>
    <property type="molecule type" value="Genomic_DNA"/>
</dbReference>
<dbReference type="AlphaFoldDB" id="A0A1H6FCN1"/>
<proteinExistence type="predicted"/>
<name>A0A1H6FCN1_9GAMM</name>
<dbReference type="RefSeq" id="WP_103920783.1">
    <property type="nucleotide sequence ID" value="NZ_FMSV02000514.1"/>
</dbReference>
<keyword evidence="2" id="KW-1185">Reference proteome</keyword>
<gene>
    <name evidence="1" type="ORF">MBHS_02947</name>
</gene>
<reference evidence="1 2" key="1">
    <citation type="submission" date="2016-10" db="EMBL/GenBank/DDBJ databases">
        <authorList>
            <person name="de Groot N.N."/>
        </authorList>
    </citation>
    <scope>NUCLEOTIDE SEQUENCE [LARGE SCALE GENOMIC DNA]</scope>
    <source>
        <strain evidence="1">MBHS1</strain>
    </source>
</reference>
<evidence type="ECO:0000313" key="2">
    <source>
        <dbReference type="Proteomes" id="UP000236724"/>
    </source>
</evidence>
<evidence type="ECO:0000313" key="1">
    <source>
        <dbReference type="EMBL" id="SEH07079.1"/>
    </source>
</evidence>